<keyword evidence="1" id="KW-0732">Signal</keyword>
<dbReference type="Proteomes" id="UP000298656">
    <property type="component" value="Chromosome 2"/>
</dbReference>
<organism evidence="2 3">
    <name type="scientific">Trinickia violacea</name>
    <dbReference type="NCBI Taxonomy" id="2571746"/>
    <lineage>
        <taxon>Bacteria</taxon>
        <taxon>Pseudomonadati</taxon>
        <taxon>Pseudomonadota</taxon>
        <taxon>Betaproteobacteria</taxon>
        <taxon>Burkholderiales</taxon>
        <taxon>Burkholderiaceae</taxon>
        <taxon>Trinickia</taxon>
    </lineage>
</organism>
<gene>
    <name evidence="2" type="ORF">FAZ95_28145</name>
</gene>
<dbReference type="PANTHER" id="PTHR30006">
    <property type="entry name" value="THIAMINE-BINDING PERIPLASMIC PROTEIN-RELATED"/>
    <property type="match status" value="1"/>
</dbReference>
<proteinExistence type="predicted"/>
<dbReference type="InterPro" id="IPR006311">
    <property type="entry name" value="TAT_signal"/>
</dbReference>
<dbReference type="EMBL" id="CP040078">
    <property type="protein sequence ID" value="QCP52974.1"/>
    <property type="molecule type" value="Genomic_DNA"/>
</dbReference>
<dbReference type="SUPFAM" id="SSF53850">
    <property type="entry name" value="Periplasmic binding protein-like II"/>
    <property type="match status" value="1"/>
</dbReference>
<dbReference type="InterPro" id="IPR026045">
    <property type="entry name" value="Ferric-bd"/>
</dbReference>
<reference evidence="2 3" key="1">
    <citation type="submission" date="2019-05" db="EMBL/GenBank/DDBJ databases">
        <title>Burkholderia sp. DHOD12, isolated from subtropical forest soil.</title>
        <authorList>
            <person name="Gao Z.-H."/>
            <person name="Qiu L.-H."/>
        </authorList>
    </citation>
    <scope>NUCLEOTIDE SEQUENCE [LARGE SCALE GENOMIC DNA]</scope>
    <source>
        <strain evidence="2 3">DHOD12</strain>
    </source>
</reference>
<dbReference type="AlphaFoldDB" id="A0A4P8J083"/>
<evidence type="ECO:0000256" key="1">
    <source>
        <dbReference type="ARBA" id="ARBA00022729"/>
    </source>
</evidence>
<dbReference type="PROSITE" id="PS51318">
    <property type="entry name" value="TAT"/>
    <property type="match status" value="1"/>
</dbReference>
<dbReference type="RefSeq" id="WP_137335745.1">
    <property type="nucleotide sequence ID" value="NZ_CP040078.1"/>
</dbReference>
<sequence length="355" mass="39101">MTRFVTRREILRCGSAAFALSMVGGARLVAATAMTAHTKDLYEAATKEGELTWYTAHSDDVTAQALGHGFEVAYPGIRVNVVRTTAQVAFQRVSQELKAGAVQVDVLSSTDIGHYVYLKEKKALEQYVPENASKVLDIYQHYDPDGYYFVTSAGLIGMVYNTAKLKEAEAPRNWSDLTDAKWKDRIALGHPGFSGYVGTWTVMMRKLYGWQFFDSLAKNNPQIGRSINDTITMVNAGERLIAGTALIATAAENVQKGNPLAMVYPTDGTVLILAPSGIFKGGKHPKGARLFMEYLMSVDASKIWVDHFFEPLRPEVAPSPGVRSARELKTIRPSGEEIVKGIPEVIEQWRSTFGV</sequence>
<dbReference type="Pfam" id="PF13343">
    <property type="entry name" value="SBP_bac_6"/>
    <property type="match status" value="1"/>
</dbReference>
<accession>A0A4P8J083</accession>
<dbReference type="OrthoDB" id="366726at2"/>
<protein>
    <submittedName>
        <fullName evidence="2">Extracellular solute-binding protein</fullName>
    </submittedName>
</protein>
<evidence type="ECO:0000313" key="2">
    <source>
        <dbReference type="EMBL" id="QCP52974.1"/>
    </source>
</evidence>
<keyword evidence="3" id="KW-1185">Reference proteome</keyword>
<name>A0A4P8J083_9BURK</name>
<dbReference type="KEGG" id="tvl:FAZ95_28145"/>
<dbReference type="PIRSF" id="PIRSF002825">
    <property type="entry name" value="CfbpA"/>
    <property type="match status" value="1"/>
</dbReference>
<evidence type="ECO:0000313" key="3">
    <source>
        <dbReference type="Proteomes" id="UP000298656"/>
    </source>
</evidence>
<dbReference type="Gene3D" id="3.40.190.10">
    <property type="entry name" value="Periplasmic binding protein-like II"/>
    <property type="match status" value="2"/>
</dbReference>